<dbReference type="InterPro" id="IPR036237">
    <property type="entry name" value="Xyl_isomerase-like_sf"/>
</dbReference>
<dbReference type="InterPro" id="IPR013022">
    <property type="entry name" value="Xyl_isomerase-like_TIM-brl"/>
</dbReference>
<keyword evidence="3" id="KW-1185">Reference proteome</keyword>
<dbReference type="Pfam" id="PF01261">
    <property type="entry name" value="AP_endonuc_2"/>
    <property type="match status" value="1"/>
</dbReference>
<comment type="caution">
    <text evidence="2">The sequence shown here is derived from an EMBL/GenBank/DDBJ whole genome shotgun (WGS) entry which is preliminary data.</text>
</comment>
<reference evidence="3" key="1">
    <citation type="journal article" date="2019" name="Int. J. Syst. Evol. Microbiol.">
        <title>The Global Catalogue of Microorganisms (GCM) 10K type strain sequencing project: providing services to taxonomists for standard genome sequencing and annotation.</title>
        <authorList>
            <consortium name="The Broad Institute Genomics Platform"/>
            <consortium name="The Broad Institute Genome Sequencing Center for Infectious Disease"/>
            <person name="Wu L."/>
            <person name="Ma J."/>
        </authorList>
    </citation>
    <scope>NUCLEOTIDE SEQUENCE [LARGE SCALE GENOMIC DNA]</scope>
    <source>
        <strain evidence="3">JCM 16704</strain>
    </source>
</reference>
<dbReference type="PANTHER" id="PTHR12110:SF41">
    <property type="entry name" value="INOSOSE DEHYDRATASE"/>
    <property type="match status" value="1"/>
</dbReference>
<dbReference type="PROSITE" id="PS51318">
    <property type="entry name" value="TAT"/>
    <property type="match status" value="1"/>
</dbReference>
<accession>A0ABP7YP60</accession>
<evidence type="ECO:0000259" key="1">
    <source>
        <dbReference type="Pfam" id="PF01261"/>
    </source>
</evidence>
<sequence length="287" mass="32221">MKDKHHPRRSFLQKSLIGTAALLSPTALFSSENKVDFQALANNLPLKLGIAGYSFVNFNIDQSLAMMKRMDVRYLCIKDFHLPYSSTVEQIDAFHKKLASYQVTGYAVGPIYMKTKEEIDKAFEYAKRVSVDLIIGIPLVEDLSYVAEKAKAYQIRYAIHNHGPEDKIYPNASVIMQHIKGLNPYMGLCFDMGHNMRDGQDPIKDLIRYKDRIFDLHLKNVTAADANGKTCELGRGVINIPAFVKALQKIKYAGSCSLEFEKDMKDPLAGLAESVGYFRGVVDSLGK</sequence>
<dbReference type="InterPro" id="IPR006311">
    <property type="entry name" value="TAT_signal"/>
</dbReference>
<dbReference type="Proteomes" id="UP001500101">
    <property type="component" value="Unassembled WGS sequence"/>
</dbReference>
<evidence type="ECO:0000313" key="3">
    <source>
        <dbReference type="Proteomes" id="UP001500101"/>
    </source>
</evidence>
<dbReference type="RefSeq" id="WP_344674279.1">
    <property type="nucleotide sequence ID" value="NZ_BAAAZI010000006.1"/>
</dbReference>
<proteinExistence type="predicted"/>
<dbReference type="EMBL" id="BAAAZI010000006">
    <property type="protein sequence ID" value="GAA4139242.1"/>
    <property type="molecule type" value="Genomic_DNA"/>
</dbReference>
<feature type="domain" description="Xylose isomerase-like TIM barrel" evidence="1">
    <location>
        <begin position="139"/>
        <end position="279"/>
    </location>
</feature>
<evidence type="ECO:0000313" key="2">
    <source>
        <dbReference type="EMBL" id="GAA4139242.1"/>
    </source>
</evidence>
<name>A0ABP7YP60_9SPHI</name>
<gene>
    <name evidence="2" type="ORF">GCM10022216_17190</name>
</gene>
<organism evidence="2 3">
    <name type="scientific">Sphingobacterium kyonggiense</name>
    <dbReference type="NCBI Taxonomy" id="714075"/>
    <lineage>
        <taxon>Bacteria</taxon>
        <taxon>Pseudomonadati</taxon>
        <taxon>Bacteroidota</taxon>
        <taxon>Sphingobacteriia</taxon>
        <taxon>Sphingobacteriales</taxon>
        <taxon>Sphingobacteriaceae</taxon>
        <taxon>Sphingobacterium</taxon>
    </lineage>
</organism>
<dbReference type="Gene3D" id="3.20.20.150">
    <property type="entry name" value="Divalent-metal-dependent TIM barrel enzymes"/>
    <property type="match status" value="1"/>
</dbReference>
<dbReference type="InterPro" id="IPR050312">
    <property type="entry name" value="IolE/XylAMocC-like"/>
</dbReference>
<protein>
    <recommendedName>
        <fullName evidence="1">Xylose isomerase-like TIM barrel domain-containing protein</fullName>
    </recommendedName>
</protein>
<dbReference type="PANTHER" id="PTHR12110">
    <property type="entry name" value="HYDROXYPYRUVATE ISOMERASE"/>
    <property type="match status" value="1"/>
</dbReference>
<dbReference type="SUPFAM" id="SSF51658">
    <property type="entry name" value="Xylose isomerase-like"/>
    <property type="match status" value="1"/>
</dbReference>